<protein>
    <submittedName>
        <fullName evidence="1">Uncharacterized protein</fullName>
    </submittedName>
</protein>
<dbReference type="OrthoDB" id="310964at2759"/>
<gene>
    <name evidence="1" type="ORF">FGO68_gene5411</name>
</gene>
<comment type="caution">
    <text evidence="1">The sequence shown here is derived from an EMBL/GenBank/DDBJ whole genome shotgun (WGS) entry which is preliminary data.</text>
</comment>
<proteinExistence type="predicted"/>
<keyword evidence="2" id="KW-1185">Reference proteome</keyword>
<sequence length="119" mass="14156">MVERIRTQEDLETFKAERQVAKRLREAIGFCKQSLELPFVNDLKLKAEERVSFERCLVENYLLKHGNDYFGKRDLIYLDLYGTQDSLPNIIQTLITNFSILRCLYYKINIYLINQAMIQ</sequence>
<dbReference type="Proteomes" id="UP000785679">
    <property type="component" value="Unassembled WGS sequence"/>
</dbReference>
<evidence type="ECO:0000313" key="1">
    <source>
        <dbReference type="EMBL" id="TNV72980.1"/>
    </source>
</evidence>
<reference evidence="1" key="1">
    <citation type="submission" date="2019-06" db="EMBL/GenBank/DDBJ databases">
        <authorList>
            <person name="Zheng W."/>
        </authorList>
    </citation>
    <scope>NUCLEOTIDE SEQUENCE</scope>
    <source>
        <strain evidence="1">QDHG01</strain>
    </source>
</reference>
<accession>A0A8J8SW95</accession>
<evidence type="ECO:0000313" key="2">
    <source>
        <dbReference type="Proteomes" id="UP000785679"/>
    </source>
</evidence>
<name>A0A8J8SW95_HALGN</name>
<dbReference type="EMBL" id="RRYP01020260">
    <property type="protein sequence ID" value="TNV72980.1"/>
    <property type="molecule type" value="Genomic_DNA"/>
</dbReference>
<organism evidence="1 2">
    <name type="scientific">Halteria grandinella</name>
    <dbReference type="NCBI Taxonomy" id="5974"/>
    <lineage>
        <taxon>Eukaryota</taxon>
        <taxon>Sar</taxon>
        <taxon>Alveolata</taxon>
        <taxon>Ciliophora</taxon>
        <taxon>Intramacronucleata</taxon>
        <taxon>Spirotrichea</taxon>
        <taxon>Stichotrichia</taxon>
        <taxon>Sporadotrichida</taxon>
        <taxon>Halteriidae</taxon>
        <taxon>Halteria</taxon>
    </lineage>
</organism>
<dbReference type="AlphaFoldDB" id="A0A8J8SW95"/>